<comment type="caution">
    <text evidence="2">The sequence shown here is derived from an EMBL/GenBank/DDBJ whole genome shotgun (WGS) entry which is preliminary data.</text>
</comment>
<feature type="compositionally biased region" description="Basic and acidic residues" evidence="1">
    <location>
        <begin position="121"/>
        <end position="140"/>
    </location>
</feature>
<feature type="compositionally biased region" description="Low complexity" evidence="1">
    <location>
        <begin position="309"/>
        <end position="326"/>
    </location>
</feature>
<reference evidence="2" key="1">
    <citation type="journal article" date="2004" name="Nature">
        <title>Genome duplication in the teleost fish Tetraodon nigroviridis reveals the early vertebrate proto-karyotype.</title>
        <authorList>
            <person name="Jaillon O."/>
            <person name="Aury J.-M."/>
            <person name="Brunet F."/>
            <person name="Petit J.-L."/>
            <person name="Stange-Thomann N."/>
            <person name="Mauceli E."/>
            <person name="Bouneau L."/>
            <person name="Fischer C."/>
            <person name="Ozouf-Costaz C."/>
            <person name="Bernot A."/>
            <person name="Nicaud S."/>
            <person name="Jaffe D."/>
            <person name="Fisher S."/>
            <person name="Lutfalla G."/>
            <person name="Dossat C."/>
            <person name="Segurens B."/>
            <person name="Dasilva C."/>
            <person name="Salanoubat M."/>
            <person name="Levy M."/>
            <person name="Boudet N."/>
            <person name="Castellano S."/>
            <person name="Anthouard V."/>
            <person name="Jubin C."/>
            <person name="Castelli V."/>
            <person name="Katinka M."/>
            <person name="Vacherie B."/>
            <person name="Biemont C."/>
            <person name="Skalli Z."/>
            <person name="Cattolico L."/>
            <person name="Poulain J."/>
            <person name="De Berardinis V."/>
            <person name="Cruaud C."/>
            <person name="Duprat S."/>
            <person name="Brottier P."/>
            <person name="Coutanceau J.-P."/>
            <person name="Gouzy J."/>
            <person name="Parra G."/>
            <person name="Lardier G."/>
            <person name="Chapple C."/>
            <person name="McKernan K.J."/>
            <person name="McEwan P."/>
            <person name="Bosak S."/>
            <person name="Kellis M."/>
            <person name="Volff J.-N."/>
            <person name="Guigo R."/>
            <person name="Zody M.C."/>
            <person name="Mesirov J."/>
            <person name="Lindblad-Toh K."/>
            <person name="Birren B."/>
            <person name="Nusbaum C."/>
            <person name="Kahn D."/>
            <person name="Robinson-Rechavi M."/>
            <person name="Laudet V."/>
            <person name="Schachter V."/>
            <person name="Quetier F."/>
            <person name="Saurin W."/>
            <person name="Scarpelli C."/>
            <person name="Wincker P."/>
            <person name="Lander E.S."/>
            <person name="Weissenbach J."/>
            <person name="Roest Crollius H."/>
        </authorList>
    </citation>
    <scope>NUCLEOTIDE SEQUENCE [LARGE SCALE GENOMIC DNA]</scope>
</reference>
<evidence type="ECO:0000256" key="1">
    <source>
        <dbReference type="SAM" id="MobiDB-lite"/>
    </source>
</evidence>
<evidence type="ECO:0000313" key="2">
    <source>
        <dbReference type="EMBL" id="CAF88153.1"/>
    </source>
</evidence>
<reference evidence="2" key="2">
    <citation type="submission" date="2004-02" db="EMBL/GenBank/DDBJ databases">
        <authorList>
            <consortium name="Genoscope"/>
            <consortium name="Whitehead Institute Centre for Genome Research"/>
        </authorList>
    </citation>
    <scope>NUCLEOTIDE SEQUENCE</scope>
</reference>
<protein>
    <submittedName>
        <fullName evidence="2">(spotted green pufferfish) hypothetical protein</fullName>
    </submittedName>
</protein>
<gene>
    <name evidence="2" type="ORF">GSTENG00001318001</name>
</gene>
<feature type="region of interest" description="Disordered" evidence="1">
    <location>
        <begin position="268"/>
        <end position="339"/>
    </location>
</feature>
<feature type="region of interest" description="Disordered" evidence="1">
    <location>
        <begin position="110"/>
        <end position="191"/>
    </location>
</feature>
<sequence length="359" mass="38074">QPRPHGGAAVPGRVLAGPGVLPPLVPAQLAQSRQLVLGGVLGQLAGRPAAPRPARAASQERRRGHLLRKLRVGRRRRLCRPSVHAAGGGQEVAAGGGQEVAANGIRRAAARVRNRQPAPKHAADQSDGRREKGRRPEARRSRTGAPPRPNDGKRETQEEVEEEAAPAGAAAGRGAGDPAQVRRRERGEEEKSWRFRPFVHVDERTCVIVNFREDEDSVRAGLGAGRSAPPSFRALSPTRPAVSRAAAPQTASVGRRCCAASAVRRPTPWPSATCTAPTDPPAQRGVSRTGTAGPEGPAPTLVPPRRRLLSSGSTRTAGSGPPASSWSGGGCTAWRRRPGWPRRRCVPCANRLVQLWDVS</sequence>
<proteinExistence type="predicted"/>
<feature type="compositionally biased region" description="Basic and acidic residues" evidence="1">
    <location>
        <begin position="180"/>
        <end position="191"/>
    </location>
</feature>
<accession>Q4TG29</accession>
<name>Q4TG29_TETNG</name>
<dbReference type="EMBL" id="CAAE01003974">
    <property type="protein sequence ID" value="CAF88153.1"/>
    <property type="molecule type" value="Genomic_DNA"/>
</dbReference>
<organism evidence="2">
    <name type="scientific">Tetraodon nigroviridis</name>
    <name type="common">Spotted green pufferfish</name>
    <name type="synonym">Chelonodon nigroviridis</name>
    <dbReference type="NCBI Taxonomy" id="99883"/>
    <lineage>
        <taxon>Eukaryota</taxon>
        <taxon>Metazoa</taxon>
        <taxon>Chordata</taxon>
        <taxon>Craniata</taxon>
        <taxon>Vertebrata</taxon>
        <taxon>Euteleostomi</taxon>
        <taxon>Actinopterygii</taxon>
        <taxon>Neopterygii</taxon>
        <taxon>Teleostei</taxon>
        <taxon>Neoteleostei</taxon>
        <taxon>Acanthomorphata</taxon>
        <taxon>Eupercaria</taxon>
        <taxon>Tetraodontiformes</taxon>
        <taxon>Tetradontoidea</taxon>
        <taxon>Tetraodontidae</taxon>
        <taxon>Tetraodon</taxon>
    </lineage>
</organism>
<dbReference type="KEGG" id="tng:GSTEN00001318G001"/>
<dbReference type="AlphaFoldDB" id="Q4TG29"/>
<feature type="non-terminal residue" evidence="2">
    <location>
        <position position="359"/>
    </location>
</feature>